<keyword evidence="2" id="KW-0812">Transmembrane</keyword>
<dbReference type="Proteomes" id="UP000070260">
    <property type="component" value="Plasmid pJFP838A"/>
</dbReference>
<proteinExistence type="predicted"/>
<dbReference type="AlphaFoldDB" id="A0A140GRP1"/>
<reference evidence="3 4" key="1">
    <citation type="journal article" date="2016" name="PLoS ONE">
        <title>Plasmid Characterization and Chromosome Analysis of Two netF+ Clostridium perfringens Isolates Associated with Foal and Canine Necrotizing Enteritis.</title>
        <authorList>
            <person name="Mehdizadeh Gohari I."/>
            <person name="Kropinski A.M."/>
            <person name="Weese S.J."/>
            <person name="Parreira V.R."/>
            <person name="Whitehead A.E."/>
            <person name="Boerlin P."/>
            <person name="Prescott J.F."/>
        </authorList>
    </citation>
    <scope>NUCLEOTIDE SEQUENCE [LARGE SCALE GENOMIC DNA]</scope>
    <source>
        <strain evidence="3 4">JP838</strain>
        <plasmid evidence="4">Plasmid pJFP838A</plasmid>
    </source>
</reference>
<evidence type="ECO:0000313" key="3">
    <source>
        <dbReference type="EMBL" id="AMN31200.1"/>
    </source>
</evidence>
<evidence type="ECO:0000256" key="2">
    <source>
        <dbReference type="SAM" id="Phobius"/>
    </source>
</evidence>
<feature type="region of interest" description="Disordered" evidence="1">
    <location>
        <begin position="51"/>
        <end position="86"/>
    </location>
</feature>
<evidence type="ECO:0000256" key="1">
    <source>
        <dbReference type="SAM" id="MobiDB-lite"/>
    </source>
</evidence>
<organism evidence="3 4">
    <name type="scientific">Clostridium perfringens</name>
    <dbReference type="NCBI Taxonomy" id="1502"/>
    <lineage>
        <taxon>Bacteria</taxon>
        <taxon>Bacillati</taxon>
        <taxon>Bacillota</taxon>
        <taxon>Clostridia</taxon>
        <taxon>Eubacteriales</taxon>
        <taxon>Clostridiaceae</taxon>
        <taxon>Clostridium</taxon>
    </lineage>
</organism>
<feature type="transmembrane region" description="Helical" evidence="2">
    <location>
        <begin position="21"/>
        <end position="40"/>
    </location>
</feature>
<geneLocation type="plasmid" evidence="3 4">
    <name>pJFP838A</name>
</geneLocation>
<feature type="compositionally biased region" description="Polar residues" evidence="1">
    <location>
        <begin position="62"/>
        <end position="83"/>
    </location>
</feature>
<dbReference type="EMBL" id="CP013615">
    <property type="protein sequence ID" value="AMN31200.1"/>
    <property type="molecule type" value="Genomic_DNA"/>
</dbReference>
<accession>A0A140GRP1</accession>
<keyword evidence="2" id="KW-1133">Transmembrane helix</keyword>
<name>A0A140GRP1_CLOPF</name>
<gene>
    <name evidence="3" type="ORF">JFP838_pA0284</name>
</gene>
<protein>
    <submittedName>
        <fullName evidence="3">Uncharacterized protein</fullName>
    </submittedName>
</protein>
<evidence type="ECO:0000313" key="4">
    <source>
        <dbReference type="Proteomes" id="UP000070260"/>
    </source>
</evidence>
<dbReference type="RefSeq" id="WP_061429791.1">
    <property type="nucleotide sequence ID" value="NZ_CP013615.1"/>
</dbReference>
<sequence>MKKNKIENLLHSKGYVSIETLIVAGLLIATGAFLISKLVWKGKDVATSNDNNMINVGKTMDDNSFTGGSGNSHNEVPSSQPQLTPKDDFTCDLKNPSNLNEYEYAIIDDNYINGELKKIDEKNKE</sequence>
<dbReference type="PATRIC" id="fig|1502.177.peg.3492"/>
<keyword evidence="2" id="KW-0472">Membrane</keyword>
<keyword evidence="3" id="KW-0614">Plasmid</keyword>